<protein>
    <submittedName>
        <fullName evidence="1">Uncharacterized protein</fullName>
    </submittedName>
</protein>
<dbReference type="AlphaFoldDB" id="A0A3D9YPQ9"/>
<comment type="caution">
    <text evidence="1">The sequence shown here is derived from an EMBL/GenBank/DDBJ whole genome shotgun (WGS) entry which is preliminary data.</text>
</comment>
<reference evidence="1 2" key="1">
    <citation type="submission" date="2018-08" db="EMBL/GenBank/DDBJ databases">
        <title>Genomic Encyclopedia of Type Strains, Phase IV (KMG-IV): sequencing the most valuable type-strain genomes for metagenomic binning, comparative biology and taxonomic classification.</title>
        <authorList>
            <person name="Goeker M."/>
        </authorList>
    </citation>
    <scope>NUCLEOTIDE SEQUENCE [LARGE SCALE GENOMIC DNA]</scope>
    <source>
        <strain evidence="1 2">BW863</strain>
    </source>
</reference>
<evidence type="ECO:0000313" key="2">
    <source>
        <dbReference type="Proteomes" id="UP000256900"/>
    </source>
</evidence>
<organism evidence="1 2">
    <name type="scientific">Methylovirgula ligni</name>
    <dbReference type="NCBI Taxonomy" id="569860"/>
    <lineage>
        <taxon>Bacteria</taxon>
        <taxon>Pseudomonadati</taxon>
        <taxon>Pseudomonadota</taxon>
        <taxon>Alphaproteobacteria</taxon>
        <taxon>Hyphomicrobiales</taxon>
        <taxon>Beijerinckiaceae</taxon>
        <taxon>Methylovirgula</taxon>
    </lineage>
</organism>
<sequence>MPNSKSEISTAKDRNILEAIYALEDARIAAEHADDRTLRYFIEMALTYAKNAVKTVQGPIDRSK</sequence>
<dbReference type="EMBL" id="QUMO01000004">
    <property type="protein sequence ID" value="REF84514.1"/>
    <property type="molecule type" value="Genomic_DNA"/>
</dbReference>
<accession>A0A3D9YPQ9</accession>
<keyword evidence="2" id="KW-1185">Reference proteome</keyword>
<proteinExistence type="predicted"/>
<evidence type="ECO:0000313" key="1">
    <source>
        <dbReference type="EMBL" id="REF84514.1"/>
    </source>
</evidence>
<dbReference type="Proteomes" id="UP000256900">
    <property type="component" value="Unassembled WGS sequence"/>
</dbReference>
<name>A0A3D9YPQ9_9HYPH</name>
<gene>
    <name evidence="1" type="ORF">DES32_2621</name>
</gene>